<accession>A0AA40DKD9</accession>
<feature type="compositionally biased region" description="Pro residues" evidence="1">
    <location>
        <begin position="271"/>
        <end position="281"/>
    </location>
</feature>
<evidence type="ECO:0008006" key="4">
    <source>
        <dbReference type="Google" id="ProtNLM"/>
    </source>
</evidence>
<dbReference type="RefSeq" id="XP_060289912.1">
    <property type="nucleotide sequence ID" value="XM_060444375.1"/>
</dbReference>
<evidence type="ECO:0000256" key="1">
    <source>
        <dbReference type="SAM" id="MobiDB-lite"/>
    </source>
</evidence>
<feature type="region of interest" description="Disordered" evidence="1">
    <location>
        <begin position="84"/>
        <end position="320"/>
    </location>
</feature>
<keyword evidence="3" id="KW-1185">Reference proteome</keyword>
<organism evidence="2 3">
    <name type="scientific">Lasiosphaeria miniovina</name>
    <dbReference type="NCBI Taxonomy" id="1954250"/>
    <lineage>
        <taxon>Eukaryota</taxon>
        <taxon>Fungi</taxon>
        <taxon>Dikarya</taxon>
        <taxon>Ascomycota</taxon>
        <taxon>Pezizomycotina</taxon>
        <taxon>Sordariomycetes</taxon>
        <taxon>Sordariomycetidae</taxon>
        <taxon>Sordariales</taxon>
        <taxon>Lasiosphaeriaceae</taxon>
        <taxon>Lasiosphaeria</taxon>
    </lineage>
</organism>
<dbReference type="EMBL" id="JAUIRO010000008">
    <property type="protein sequence ID" value="KAK0703053.1"/>
    <property type="molecule type" value="Genomic_DNA"/>
</dbReference>
<dbReference type="GeneID" id="85327645"/>
<evidence type="ECO:0000313" key="2">
    <source>
        <dbReference type="EMBL" id="KAK0703053.1"/>
    </source>
</evidence>
<evidence type="ECO:0000313" key="3">
    <source>
        <dbReference type="Proteomes" id="UP001172101"/>
    </source>
</evidence>
<dbReference type="PANTHER" id="PTHR40132">
    <property type="entry name" value="PRE-MRNA-SPLICING FACTOR 38B"/>
    <property type="match status" value="1"/>
</dbReference>
<protein>
    <recommendedName>
        <fullName evidence="4">Pre-mRNA-splicing factor 38B</fullName>
    </recommendedName>
</protein>
<feature type="compositionally biased region" description="Acidic residues" evidence="1">
    <location>
        <begin position="255"/>
        <end position="266"/>
    </location>
</feature>
<proteinExistence type="predicted"/>
<comment type="caution">
    <text evidence="2">The sequence shown here is derived from an EMBL/GenBank/DDBJ whole genome shotgun (WGS) entry which is preliminary data.</text>
</comment>
<dbReference type="AlphaFoldDB" id="A0AA40DKD9"/>
<reference evidence="2" key="1">
    <citation type="submission" date="2023-06" db="EMBL/GenBank/DDBJ databases">
        <title>Genome-scale phylogeny and comparative genomics of the fungal order Sordariales.</title>
        <authorList>
            <consortium name="Lawrence Berkeley National Laboratory"/>
            <person name="Hensen N."/>
            <person name="Bonometti L."/>
            <person name="Westerberg I."/>
            <person name="Brannstrom I.O."/>
            <person name="Guillou S."/>
            <person name="Cros-Aarteil S."/>
            <person name="Calhoun S."/>
            <person name="Haridas S."/>
            <person name="Kuo A."/>
            <person name="Mondo S."/>
            <person name="Pangilinan J."/>
            <person name="Riley R."/>
            <person name="LaButti K."/>
            <person name="Andreopoulos B."/>
            <person name="Lipzen A."/>
            <person name="Chen C."/>
            <person name="Yanf M."/>
            <person name="Daum C."/>
            <person name="Ng V."/>
            <person name="Clum A."/>
            <person name="Steindorff A."/>
            <person name="Ohm R."/>
            <person name="Martin F."/>
            <person name="Silar P."/>
            <person name="Natvig D."/>
            <person name="Lalanne C."/>
            <person name="Gautier V."/>
            <person name="Ament-velasquez S.L."/>
            <person name="Kruys A."/>
            <person name="Hutchinson M.I."/>
            <person name="Powell A.J."/>
            <person name="Barry K."/>
            <person name="Miller A.N."/>
            <person name="Grigoriev I.V."/>
            <person name="Debuchy R."/>
            <person name="Gladieux P."/>
            <person name="Thoren M.H."/>
            <person name="Johannesson H."/>
        </authorList>
    </citation>
    <scope>NUCLEOTIDE SEQUENCE</scope>
    <source>
        <strain evidence="2">SMH2392-1A</strain>
    </source>
</reference>
<dbReference type="Proteomes" id="UP001172101">
    <property type="component" value="Unassembled WGS sequence"/>
</dbReference>
<feature type="compositionally biased region" description="Basic and acidic residues" evidence="1">
    <location>
        <begin position="134"/>
        <end position="183"/>
    </location>
</feature>
<gene>
    <name evidence="2" type="ORF">B0T26DRAFT_744176</name>
</gene>
<sequence length="385" mass="43284">MSNDTLLTDEYVADILAKEASDASVRYSAMGLEALRSSKPANKAKPNTRFLGRIIKETTNHNAALLAREAAEAQARLDGLTEAEDKKRRKLKPSAVDTRQRQLGDISSYLLGGKRKHGQDPGKLAPEQAVAGINKDKTPCNPAGDHERKESRRHRDIDRHDRDRDRDRDRDGHRDGAARESAKQRTRSQSPIRQQRKGHRNRSPLSNGKGDEEYEEHTRRTGGEDGRRILGRARRDLFADLVPSSGTSRRGRLAEEEDGNDFDPLEDLIGPAPPPQSPPPVRTRGRGAARGAAAMDSRFSEDYDPLSDVHPDLPEANDDWGESVELYRDRQKWKQQGAARLRDAGFTEDQIKKWEKGGDKDIDDVRWSKPGEGREWDRGKEKGED</sequence>
<feature type="region of interest" description="Disordered" evidence="1">
    <location>
        <begin position="352"/>
        <end position="385"/>
    </location>
</feature>
<feature type="compositionally biased region" description="Basic and acidic residues" evidence="1">
    <location>
        <begin position="216"/>
        <end position="238"/>
    </location>
</feature>
<name>A0AA40DKD9_9PEZI</name>
<dbReference type="PANTHER" id="PTHR40132:SF1">
    <property type="entry name" value="PRE-MRNA-SPLICING FACTOR 38B"/>
    <property type="match status" value="1"/>
</dbReference>